<organism evidence="1 2">
    <name type="scientific">Alicyclobacillus fastidiosus</name>
    <dbReference type="NCBI Taxonomy" id="392011"/>
    <lineage>
        <taxon>Bacteria</taxon>
        <taxon>Bacillati</taxon>
        <taxon>Bacillota</taxon>
        <taxon>Bacilli</taxon>
        <taxon>Bacillales</taxon>
        <taxon>Alicyclobacillaceae</taxon>
        <taxon>Alicyclobacillus</taxon>
    </lineage>
</organism>
<keyword evidence="2" id="KW-1185">Reference proteome</keyword>
<reference evidence="1 2" key="1">
    <citation type="journal article" date="2024" name="Int. J. Mol. Sci.">
        <title>Exploration of Alicyclobacillus spp. Genome in Search of Antibiotic Resistance.</title>
        <authorList>
            <person name="Bucka-Kolendo J."/>
            <person name="Kiousi D.E."/>
            <person name="Dekowska A."/>
            <person name="Mikolajczuk-Szczyrba A."/>
            <person name="Karadedos D.M."/>
            <person name="Michael P."/>
            <person name="Galanis A."/>
            <person name="Sokolowska B."/>
        </authorList>
    </citation>
    <scope>NUCLEOTIDE SEQUENCE [LARGE SCALE GENOMIC DNA]</scope>
    <source>
        <strain evidence="1 2">KKP 3000</strain>
    </source>
</reference>
<comment type="caution">
    <text evidence="1">The sequence shown here is derived from an EMBL/GenBank/DDBJ whole genome shotgun (WGS) entry which is preliminary data.</text>
</comment>
<proteinExistence type="predicted"/>
<protein>
    <submittedName>
        <fullName evidence="1">Uncharacterized protein</fullName>
    </submittedName>
</protein>
<evidence type="ECO:0000313" key="2">
    <source>
        <dbReference type="Proteomes" id="UP001579974"/>
    </source>
</evidence>
<sequence>MAPADDHATKLSKADDQASFRDCGWSVPCPLGASNKEEIAARENIRVLVGGDFVVNPVYGVSCKRETAWMPLCVSVPGGTGRS</sequence>
<name>A0ABV5AHT7_9BACL</name>
<dbReference type="EMBL" id="JBDXSU010000011">
    <property type="protein sequence ID" value="MFB5191415.1"/>
    <property type="molecule type" value="Genomic_DNA"/>
</dbReference>
<evidence type="ECO:0000313" key="1">
    <source>
        <dbReference type="EMBL" id="MFB5191415.1"/>
    </source>
</evidence>
<dbReference type="RefSeq" id="WP_275472938.1">
    <property type="nucleotide sequence ID" value="NZ_CP162940.1"/>
</dbReference>
<dbReference type="Proteomes" id="UP001579974">
    <property type="component" value="Unassembled WGS sequence"/>
</dbReference>
<gene>
    <name evidence="1" type="ORF">KKP3000_000188</name>
</gene>
<accession>A0ABV5AHT7</accession>